<comment type="caution">
    <text evidence="2">The sequence shown here is derived from an EMBL/GenBank/DDBJ whole genome shotgun (WGS) entry which is preliminary data.</text>
</comment>
<keyword evidence="1" id="KW-0732">Signal</keyword>
<evidence type="ECO:0008006" key="4">
    <source>
        <dbReference type="Google" id="ProtNLM"/>
    </source>
</evidence>
<feature type="signal peptide" evidence="1">
    <location>
        <begin position="1"/>
        <end position="29"/>
    </location>
</feature>
<reference evidence="2 3" key="1">
    <citation type="submission" date="2019-02" db="EMBL/GenBank/DDBJ databases">
        <title>Deep-cultivation of Planctomycetes and their phenomic and genomic characterization uncovers novel biology.</title>
        <authorList>
            <person name="Wiegand S."/>
            <person name="Jogler M."/>
            <person name="Boedeker C."/>
            <person name="Pinto D."/>
            <person name="Vollmers J."/>
            <person name="Rivas-Marin E."/>
            <person name="Kohn T."/>
            <person name="Peeters S.H."/>
            <person name="Heuer A."/>
            <person name="Rast P."/>
            <person name="Oberbeckmann S."/>
            <person name="Bunk B."/>
            <person name="Jeske O."/>
            <person name="Meyerdierks A."/>
            <person name="Storesund J.E."/>
            <person name="Kallscheuer N."/>
            <person name="Luecker S."/>
            <person name="Lage O.M."/>
            <person name="Pohl T."/>
            <person name="Merkel B.J."/>
            <person name="Hornburger P."/>
            <person name="Mueller R.-W."/>
            <person name="Bruemmer F."/>
            <person name="Labrenz M."/>
            <person name="Spormann A.M."/>
            <person name="Op Den Camp H."/>
            <person name="Overmann J."/>
            <person name="Amann R."/>
            <person name="Jetten M.S.M."/>
            <person name="Mascher T."/>
            <person name="Medema M.H."/>
            <person name="Devos D.P."/>
            <person name="Kaster A.-K."/>
            <person name="Ovreas L."/>
            <person name="Rohde M."/>
            <person name="Galperin M.Y."/>
            <person name="Jogler C."/>
        </authorList>
    </citation>
    <scope>NUCLEOTIDE SEQUENCE [LARGE SCALE GENOMIC DNA]</scope>
    <source>
        <strain evidence="2 3">Mal64</strain>
    </source>
</reference>
<evidence type="ECO:0000256" key="1">
    <source>
        <dbReference type="SAM" id="SignalP"/>
    </source>
</evidence>
<evidence type="ECO:0000313" key="2">
    <source>
        <dbReference type="EMBL" id="TWT86944.1"/>
    </source>
</evidence>
<gene>
    <name evidence="2" type="ORF">Mal64_37740</name>
</gene>
<evidence type="ECO:0000313" key="3">
    <source>
        <dbReference type="Proteomes" id="UP000315440"/>
    </source>
</evidence>
<feature type="chain" id="PRO_5022722646" description="Secreted protein" evidence="1">
    <location>
        <begin position="30"/>
        <end position="464"/>
    </location>
</feature>
<protein>
    <recommendedName>
        <fullName evidence="4">Secreted protein</fullName>
    </recommendedName>
</protein>
<keyword evidence="3" id="KW-1185">Reference proteome</keyword>
<dbReference type="OrthoDB" id="244472at2"/>
<name>A0A5C5ZHV9_9BACT</name>
<dbReference type="RefSeq" id="WP_146403155.1">
    <property type="nucleotide sequence ID" value="NZ_SJPQ01000004.1"/>
</dbReference>
<sequence precursor="true">MLKLAVRAALRRSVVAFTVVSLSASIAAAAGVAPRHLLEPQPDAAAPYAAQPGIALYEAPSQATTATGRYGEPMAFGAQTAYDTTPADGAEAIPSDIPTVDPSAGMLAAAANTSTAYPNDQFHRQLMAARGEPTACGPQHRTGPGRCDDWLVGPNWRVSLDGVLLYRDSVPIEALYDANPPAPDPAPFEVDNFNHASGARLMAFGHWPQCRGYELMIGYVGVQGWGADALFPATTVTPAGSDVDFQQQRKFEYDSRLHSLELNFQELNDGSAKAYLGVRYFSLDETIDDRFDQFDPDPLNPTPLIGTEFSVEIDRANTLHVDNDLIGFQSGVRVDLWSPGPRFYVSGFGNAGVYCNMVHRTRYVRQQSTTISLDDPTTLADNEASQTVVNTGTRTSTRGANVAFAGEASIAAVLQLNRCTSLRGGYQAMYIDGVELAEDAWLTASPRERDLLLHGWFAGLEYRR</sequence>
<dbReference type="Proteomes" id="UP000315440">
    <property type="component" value="Unassembled WGS sequence"/>
</dbReference>
<accession>A0A5C5ZHV9</accession>
<dbReference type="EMBL" id="SJPQ01000004">
    <property type="protein sequence ID" value="TWT86944.1"/>
    <property type="molecule type" value="Genomic_DNA"/>
</dbReference>
<proteinExistence type="predicted"/>
<organism evidence="2 3">
    <name type="scientific">Pseudobythopirellula maris</name>
    <dbReference type="NCBI Taxonomy" id="2527991"/>
    <lineage>
        <taxon>Bacteria</taxon>
        <taxon>Pseudomonadati</taxon>
        <taxon>Planctomycetota</taxon>
        <taxon>Planctomycetia</taxon>
        <taxon>Pirellulales</taxon>
        <taxon>Lacipirellulaceae</taxon>
        <taxon>Pseudobythopirellula</taxon>
    </lineage>
</organism>
<dbReference type="AlphaFoldDB" id="A0A5C5ZHV9"/>